<sequence length="220" mass="24890">MAYPYDIENSKYLVEVSRVSHLAEDETIEEIKKRGMLKSEFTCITYAKLFMYILGENFESSVTSQANSGSKSSNSESDISCTKRLRCVWCESSGRTKIFTLPERKRFSLLKVIVVNLHTLIWSPKSCEPNSHPRRWPPTFSKEAAHCCLEYMTLISYLDIQVTQISTGQLLPATHIDISCMHLMSAITLFPSEKNNLLFMEPVPSGNLPPGFDSSTCRSV</sequence>
<accession>A0ABR2LWG7</accession>
<evidence type="ECO:0000313" key="2">
    <source>
        <dbReference type="Proteomes" id="UP001412067"/>
    </source>
</evidence>
<name>A0ABR2LWG7_9ASPA</name>
<organism evidence="1 2">
    <name type="scientific">Platanthera guangdongensis</name>
    <dbReference type="NCBI Taxonomy" id="2320717"/>
    <lineage>
        <taxon>Eukaryota</taxon>
        <taxon>Viridiplantae</taxon>
        <taxon>Streptophyta</taxon>
        <taxon>Embryophyta</taxon>
        <taxon>Tracheophyta</taxon>
        <taxon>Spermatophyta</taxon>
        <taxon>Magnoliopsida</taxon>
        <taxon>Liliopsida</taxon>
        <taxon>Asparagales</taxon>
        <taxon>Orchidaceae</taxon>
        <taxon>Orchidoideae</taxon>
        <taxon>Orchideae</taxon>
        <taxon>Orchidinae</taxon>
        <taxon>Platanthera</taxon>
    </lineage>
</organism>
<dbReference type="Proteomes" id="UP001412067">
    <property type="component" value="Unassembled WGS sequence"/>
</dbReference>
<keyword evidence="2" id="KW-1185">Reference proteome</keyword>
<reference evidence="1 2" key="1">
    <citation type="journal article" date="2022" name="Nat. Plants">
        <title>Genomes of leafy and leafless Platanthera orchids illuminate the evolution of mycoheterotrophy.</title>
        <authorList>
            <person name="Li M.H."/>
            <person name="Liu K.W."/>
            <person name="Li Z."/>
            <person name="Lu H.C."/>
            <person name="Ye Q.L."/>
            <person name="Zhang D."/>
            <person name="Wang J.Y."/>
            <person name="Li Y.F."/>
            <person name="Zhong Z.M."/>
            <person name="Liu X."/>
            <person name="Yu X."/>
            <person name="Liu D.K."/>
            <person name="Tu X.D."/>
            <person name="Liu B."/>
            <person name="Hao Y."/>
            <person name="Liao X.Y."/>
            <person name="Jiang Y.T."/>
            <person name="Sun W.H."/>
            <person name="Chen J."/>
            <person name="Chen Y.Q."/>
            <person name="Ai Y."/>
            <person name="Zhai J.W."/>
            <person name="Wu S.S."/>
            <person name="Zhou Z."/>
            <person name="Hsiao Y.Y."/>
            <person name="Wu W.L."/>
            <person name="Chen Y.Y."/>
            <person name="Lin Y.F."/>
            <person name="Hsu J.L."/>
            <person name="Li C.Y."/>
            <person name="Wang Z.W."/>
            <person name="Zhao X."/>
            <person name="Zhong W.Y."/>
            <person name="Ma X.K."/>
            <person name="Ma L."/>
            <person name="Huang J."/>
            <person name="Chen G.Z."/>
            <person name="Huang M.Z."/>
            <person name="Huang L."/>
            <person name="Peng D.H."/>
            <person name="Luo Y.B."/>
            <person name="Zou S.Q."/>
            <person name="Chen S.P."/>
            <person name="Lan S."/>
            <person name="Tsai W.C."/>
            <person name="Van de Peer Y."/>
            <person name="Liu Z.J."/>
        </authorList>
    </citation>
    <scope>NUCLEOTIDE SEQUENCE [LARGE SCALE GENOMIC DNA]</scope>
    <source>
        <strain evidence="1">Lor288</strain>
    </source>
</reference>
<evidence type="ECO:0000313" key="1">
    <source>
        <dbReference type="EMBL" id="KAK8952712.1"/>
    </source>
</evidence>
<dbReference type="EMBL" id="JBBWWR010000014">
    <property type="protein sequence ID" value="KAK8952712.1"/>
    <property type="molecule type" value="Genomic_DNA"/>
</dbReference>
<proteinExistence type="predicted"/>
<protein>
    <submittedName>
        <fullName evidence="1">Uncharacterized protein</fullName>
    </submittedName>
</protein>
<gene>
    <name evidence="1" type="ORF">KSP40_PGU018756</name>
</gene>
<comment type="caution">
    <text evidence="1">The sequence shown here is derived from an EMBL/GenBank/DDBJ whole genome shotgun (WGS) entry which is preliminary data.</text>
</comment>